<evidence type="ECO:0000313" key="1">
    <source>
        <dbReference type="EMBL" id="CAB4866674.1"/>
    </source>
</evidence>
<organism evidence="1">
    <name type="scientific">freshwater metagenome</name>
    <dbReference type="NCBI Taxonomy" id="449393"/>
    <lineage>
        <taxon>unclassified sequences</taxon>
        <taxon>metagenomes</taxon>
        <taxon>ecological metagenomes</taxon>
    </lineage>
</organism>
<accession>A0A6J7DCM1</accession>
<protein>
    <submittedName>
        <fullName evidence="1">Unannotated protein</fullName>
    </submittedName>
</protein>
<sequence>MYPERGEPATEAKVICVVCPLVAATDSPPRRTGANERPLVALIELSGTL</sequence>
<dbReference type="AlphaFoldDB" id="A0A6J7DCM1"/>
<proteinExistence type="predicted"/>
<gene>
    <name evidence="1" type="ORF">UFOPK3376_00576</name>
</gene>
<name>A0A6J7DCM1_9ZZZZ</name>
<dbReference type="EMBL" id="CAFBLP010000010">
    <property type="protein sequence ID" value="CAB4866674.1"/>
    <property type="molecule type" value="Genomic_DNA"/>
</dbReference>
<reference evidence="1" key="1">
    <citation type="submission" date="2020-05" db="EMBL/GenBank/DDBJ databases">
        <authorList>
            <person name="Chiriac C."/>
            <person name="Salcher M."/>
            <person name="Ghai R."/>
            <person name="Kavagutti S V."/>
        </authorList>
    </citation>
    <scope>NUCLEOTIDE SEQUENCE</scope>
</reference>